<sequence>MKDQIVNRVANSKLVTFNLEDLYPSGARVILDISQWLDEGFILREVRFRESIKNHNWQQYENRYVALQCSTDAIVPAWAFMLVATQLQGIAKKTVTGSLETLETILYTEAIANLDITPYENVPVIVKGCTNKPVPENAYLLLIEKLQPVVRNLMFGEACSSVPLYKKPR</sequence>
<accession>A0A3M0GFQ1</accession>
<proteinExistence type="predicted"/>
<dbReference type="OrthoDB" id="9803040at2"/>
<gene>
    <name evidence="1" type="ORF">EAX61_03720</name>
</gene>
<reference evidence="1 2" key="1">
    <citation type="submission" date="2018-10" db="EMBL/GenBank/DDBJ databases">
        <title>Dokdonia luteus sp. nov., isolated from sea water.</title>
        <authorList>
            <person name="Zhou L.Y."/>
            <person name="Du Z.J."/>
        </authorList>
    </citation>
    <scope>NUCLEOTIDE SEQUENCE [LARGE SCALE GENOMIC DNA]</scope>
    <source>
        <strain evidence="1 2">SH27</strain>
    </source>
</reference>
<keyword evidence="2" id="KW-1185">Reference proteome</keyword>
<dbReference type="Proteomes" id="UP000281985">
    <property type="component" value="Unassembled WGS sequence"/>
</dbReference>
<name>A0A3M0GFQ1_9FLAO</name>
<evidence type="ECO:0000313" key="1">
    <source>
        <dbReference type="EMBL" id="RMB63504.1"/>
    </source>
</evidence>
<protein>
    <submittedName>
        <fullName evidence="1">DUF2480 family protein</fullName>
    </submittedName>
</protein>
<dbReference type="EMBL" id="REFV01000002">
    <property type="protein sequence ID" value="RMB63504.1"/>
    <property type="molecule type" value="Genomic_DNA"/>
</dbReference>
<dbReference type="InterPro" id="IPR018914">
    <property type="entry name" value="DUF2480"/>
</dbReference>
<dbReference type="RefSeq" id="WP_121916307.1">
    <property type="nucleotide sequence ID" value="NZ_REFV01000002.1"/>
</dbReference>
<comment type="caution">
    <text evidence="1">The sequence shown here is derived from an EMBL/GenBank/DDBJ whole genome shotgun (WGS) entry which is preliminary data.</text>
</comment>
<dbReference type="AlphaFoldDB" id="A0A3M0GFQ1"/>
<dbReference type="Pfam" id="PF10652">
    <property type="entry name" value="DUF2480"/>
    <property type="match status" value="1"/>
</dbReference>
<organism evidence="1 2">
    <name type="scientific">Dokdonia sinensis</name>
    <dbReference type="NCBI Taxonomy" id="2479847"/>
    <lineage>
        <taxon>Bacteria</taxon>
        <taxon>Pseudomonadati</taxon>
        <taxon>Bacteroidota</taxon>
        <taxon>Flavobacteriia</taxon>
        <taxon>Flavobacteriales</taxon>
        <taxon>Flavobacteriaceae</taxon>
        <taxon>Dokdonia</taxon>
    </lineage>
</organism>
<evidence type="ECO:0000313" key="2">
    <source>
        <dbReference type="Proteomes" id="UP000281985"/>
    </source>
</evidence>